<evidence type="ECO:0008006" key="3">
    <source>
        <dbReference type="Google" id="ProtNLM"/>
    </source>
</evidence>
<name>A0A7W9SU08_ARMRO</name>
<dbReference type="InterPro" id="IPR011989">
    <property type="entry name" value="ARM-like"/>
</dbReference>
<sequence length="208" mass="23771">MPESPSVLFDKTAPTDQRWKAMYELAAAKKALRAQAHRTLLQIAFDQTETIEVRHIALCSLANSRGRQRLTYHLLPLILDKDAPWELRAEAAHVLGMASEHRPFAIRALMSAWKTAPPRVRVYIAYALACHGGQRAIPILRESIHDFTPAHDLPWTLAQECRWAILCCRGASWCVEGPEDPVLLSPEWEQRTQYLRAKGRRVFPRNCR</sequence>
<dbReference type="RefSeq" id="WP_184202448.1">
    <property type="nucleotide sequence ID" value="NZ_JACHGW010000004.1"/>
</dbReference>
<accession>A0A7W9SU08</accession>
<evidence type="ECO:0000313" key="1">
    <source>
        <dbReference type="EMBL" id="MBB6052805.1"/>
    </source>
</evidence>
<dbReference type="Proteomes" id="UP000520814">
    <property type="component" value="Unassembled WGS sequence"/>
</dbReference>
<keyword evidence="2" id="KW-1185">Reference proteome</keyword>
<dbReference type="Pfam" id="PF13646">
    <property type="entry name" value="HEAT_2"/>
    <property type="match status" value="1"/>
</dbReference>
<comment type="caution">
    <text evidence="1">The sequence shown here is derived from an EMBL/GenBank/DDBJ whole genome shotgun (WGS) entry which is preliminary data.</text>
</comment>
<dbReference type="AlphaFoldDB" id="A0A7W9SU08"/>
<dbReference type="Gene3D" id="1.25.10.10">
    <property type="entry name" value="Leucine-rich Repeat Variant"/>
    <property type="match status" value="1"/>
</dbReference>
<organism evidence="1 2">
    <name type="scientific">Armatimonas rosea</name>
    <dbReference type="NCBI Taxonomy" id="685828"/>
    <lineage>
        <taxon>Bacteria</taxon>
        <taxon>Bacillati</taxon>
        <taxon>Armatimonadota</taxon>
        <taxon>Armatimonadia</taxon>
        <taxon>Armatimonadales</taxon>
        <taxon>Armatimonadaceae</taxon>
        <taxon>Armatimonas</taxon>
    </lineage>
</organism>
<dbReference type="InterPro" id="IPR016024">
    <property type="entry name" value="ARM-type_fold"/>
</dbReference>
<reference evidence="1 2" key="1">
    <citation type="submission" date="2020-08" db="EMBL/GenBank/DDBJ databases">
        <title>Genomic Encyclopedia of Type Strains, Phase IV (KMG-IV): sequencing the most valuable type-strain genomes for metagenomic binning, comparative biology and taxonomic classification.</title>
        <authorList>
            <person name="Goeker M."/>
        </authorList>
    </citation>
    <scope>NUCLEOTIDE SEQUENCE [LARGE SCALE GENOMIC DNA]</scope>
    <source>
        <strain evidence="1 2">DSM 23562</strain>
    </source>
</reference>
<gene>
    <name evidence="1" type="ORF">HNQ39_004626</name>
</gene>
<evidence type="ECO:0000313" key="2">
    <source>
        <dbReference type="Proteomes" id="UP000520814"/>
    </source>
</evidence>
<proteinExistence type="predicted"/>
<dbReference type="SUPFAM" id="SSF48371">
    <property type="entry name" value="ARM repeat"/>
    <property type="match status" value="1"/>
</dbReference>
<protein>
    <recommendedName>
        <fullName evidence="3">HEAT repeat domain-containing protein</fullName>
    </recommendedName>
</protein>
<dbReference type="EMBL" id="JACHGW010000004">
    <property type="protein sequence ID" value="MBB6052805.1"/>
    <property type="molecule type" value="Genomic_DNA"/>
</dbReference>